<dbReference type="InterPro" id="IPR000375">
    <property type="entry name" value="Dynamin_stalk"/>
</dbReference>
<dbReference type="Gene3D" id="3.40.50.300">
    <property type="entry name" value="P-loop containing nucleotide triphosphate hydrolases"/>
    <property type="match status" value="1"/>
</dbReference>
<dbReference type="Pfam" id="PF00350">
    <property type="entry name" value="Dynamin_N"/>
    <property type="match status" value="1"/>
</dbReference>
<reference evidence="9" key="1">
    <citation type="submission" date="2025-08" db="UniProtKB">
        <authorList>
            <consortium name="Ensembl"/>
        </authorList>
    </citation>
    <scope>IDENTIFICATION</scope>
</reference>
<dbReference type="GO" id="GO:0005525">
    <property type="term" value="F:GTP binding"/>
    <property type="evidence" value="ECO:0007669"/>
    <property type="project" value="UniProtKB-KW"/>
</dbReference>
<dbReference type="PANTHER" id="PTHR11566:SF231">
    <property type="entry name" value="INTERFERON-INDUCED GTP-BINDING PROTEIN MX"/>
    <property type="match status" value="1"/>
</dbReference>
<dbReference type="GO" id="GO:0003924">
    <property type="term" value="F:GTPase activity"/>
    <property type="evidence" value="ECO:0007669"/>
    <property type="project" value="InterPro"/>
</dbReference>
<evidence type="ECO:0000256" key="5">
    <source>
        <dbReference type="RuleBase" id="RU003932"/>
    </source>
</evidence>
<evidence type="ECO:0000313" key="10">
    <source>
        <dbReference type="Proteomes" id="UP000694569"/>
    </source>
</evidence>
<dbReference type="SUPFAM" id="SSF52540">
    <property type="entry name" value="P-loop containing nucleoside triphosphate hydrolases"/>
    <property type="match status" value="1"/>
</dbReference>
<evidence type="ECO:0000256" key="1">
    <source>
        <dbReference type="ARBA" id="ARBA00004496"/>
    </source>
</evidence>
<dbReference type="GO" id="GO:0005737">
    <property type="term" value="C:cytoplasm"/>
    <property type="evidence" value="ECO:0007669"/>
    <property type="project" value="UniProtKB-SubCell"/>
</dbReference>
<dbReference type="GO" id="GO:0005634">
    <property type="term" value="C:nucleus"/>
    <property type="evidence" value="ECO:0007669"/>
    <property type="project" value="TreeGrafter"/>
</dbReference>
<feature type="domain" description="GED" evidence="7">
    <location>
        <begin position="482"/>
        <end position="573"/>
    </location>
</feature>
<keyword evidence="2" id="KW-0963">Cytoplasm</keyword>
<dbReference type="InterPro" id="IPR027417">
    <property type="entry name" value="P-loop_NTPase"/>
</dbReference>
<protein>
    <submittedName>
        <fullName evidence="9">Uncharacterized protein</fullName>
    </submittedName>
</protein>
<dbReference type="InterPro" id="IPR019762">
    <property type="entry name" value="Dynamin_GTPase_CS"/>
</dbReference>
<dbReference type="GO" id="GO:0051607">
    <property type="term" value="P:defense response to virus"/>
    <property type="evidence" value="ECO:0007669"/>
    <property type="project" value="TreeGrafter"/>
</dbReference>
<dbReference type="GO" id="GO:0031623">
    <property type="term" value="P:receptor internalization"/>
    <property type="evidence" value="ECO:0007669"/>
    <property type="project" value="TreeGrafter"/>
</dbReference>
<feature type="region of interest" description="Disordered" evidence="6">
    <location>
        <begin position="585"/>
        <end position="615"/>
    </location>
</feature>
<dbReference type="GO" id="GO:0008017">
    <property type="term" value="F:microtubule binding"/>
    <property type="evidence" value="ECO:0007669"/>
    <property type="project" value="TreeGrafter"/>
</dbReference>
<proteinExistence type="inferred from homology"/>
<dbReference type="PROSITE" id="PS51718">
    <property type="entry name" value="G_DYNAMIN_2"/>
    <property type="match status" value="1"/>
</dbReference>
<sequence length="615" mass="69686">MTSNLSKQYEQKIRPCIDLIDSLRALGVEKDLGLPAIAVIGDQSSGKSSVLEALSGVTLPRGSGIVTRCPLELRLKKASEDDEWSGKIKYRDETITLSSAAEVEDEVKKAQNVIAGNDNGVSDELIRLEVASPDVPDLTLIDLPGITRIALPNQPRDIGQQIKQMITKYIKKQQTIALVVVPSNVDIATNEALDMARQVDPNGERTLGILTKPDLVDRGTENNVVDVVLNHVYELKKGYMIVKCRGQQEIQDKITLEEALKKEKIFFEEHEHFSFLLEEGYATIPLLAEKLTTELVEHIHANLPLLEDQIKTQLENAEEKLKWLGTATPDTDSERRSFLIEKINLYTNEIMNATKGEEEIAKGYLRLFTQTRRLFNYWESALRNSCTESSVQTSFSGIASKHLLAYPNLHRAAKIIMEDICKFQQQEAETSLRTHFKMENVIYCQDTIYSGSLKKAREDISLEVASKSILTSVHTSQLQLTVKEMSYHTAAYFKGATNRLSNQVPLIIQYYVLHEFANKLRIKMLNLVNEPEKINFLLHEKSDIGRQRSNLQDKIKRLNAARRRLARFPEVDYLEDFPKKLETVSKEKQAKKRVTQENGKAGSSGKRKSVSNWMK</sequence>
<dbReference type="FunFam" id="3.40.50.300:FF:000621">
    <property type="entry name" value="Interferon-induced GTP-binding protein Mx1"/>
    <property type="match status" value="1"/>
</dbReference>
<dbReference type="CDD" id="cd08771">
    <property type="entry name" value="DLP_1"/>
    <property type="match status" value="1"/>
</dbReference>
<dbReference type="Ensembl" id="ENSLLET00000005519.1">
    <property type="protein sequence ID" value="ENSLLEP00000005287.1"/>
    <property type="gene ID" value="ENSLLEG00000003362.1"/>
</dbReference>
<comment type="similarity">
    <text evidence="5">Belongs to the TRAFAC class dynamin-like GTPase superfamily. Dynamin/Fzo/YdjA family.</text>
</comment>
<dbReference type="InterPro" id="IPR030381">
    <property type="entry name" value="G_DYNAMIN_dom"/>
</dbReference>
<dbReference type="InterPro" id="IPR045063">
    <property type="entry name" value="Dynamin_N"/>
</dbReference>
<dbReference type="Pfam" id="PF01031">
    <property type="entry name" value="Dynamin_M"/>
    <property type="match status" value="2"/>
</dbReference>
<feature type="domain" description="Dynamin-type G" evidence="8">
    <location>
        <begin position="31"/>
        <end position="304"/>
    </location>
</feature>
<keyword evidence="10" id="KW-1185">Reference proteome</keyword>
<dbReference type="InterPro" id="IPR001401">
    <property type="entry name" value="Dynamin_GTPase"/>
</dbReference>
<dbReference type="PROSITE" id="PS51388">
    <property type="entry name" value="GED"/>
    <property type="match status" value="1"/>
</dbReference>
<dbReference type="AlphaFoldDB" id="A0A8C5P8A4"/>
<evidence type="ECO:0000259" key="8">
    <source>
        <dbReference type="PROSITE" id="PS51718"/>
    </source>
</evidence>
<dbReference type="PANTHER" id="PTHR11566">
    <property type="entry name" value="DYNAMIN"/>
    <property type="match status" value="1"/>
</dbReference>
<dbReference type="InterPro" id="IPR020850">
    <property type="entry name" value="GED_dom"/>
</dbReference>
<evidence type="ECO:0000313" key="9">
    <source>
        <dbReference type="Ensembl" id="ENSLLEP00000005287.1"/>
    </source>
</evidence>
<dbReference type="InterPro" id="IPR003130">
    <property type="entry name" value="GED"/>
</dbReference>
<organism evidence="9 10">
    <name type="scientific">Leptobrachium leishanense</name>
    <name type="common">Leishan spiny toad</name>
    <dbReference type="NCBI Taxonomy" id="445787"/>
    <lineage>
        <taxon>Eukaryota</taxon>
        <taxon>Metazoa</taxon>
        <taxon>Chordata</taxon>
        <taxon>Craniata</taxon>
        <taxon>Vertebrata</taxon>
        <taxon>Euteleostomi</taxon>
        <taxon>Amphibia</taxon>
        <taxon>Batrachia</taxon>
        <taxon>Anura</taxon>
        <taxon>Pelobatoidea</taxon>
        <taxon>Megophryidae</taxon>
        <taxon>Leptobrachium</taxon>
    </lineage>
</organism>
<dbReference type="Proteomes" id="UP000694569">
    <property type="component" value="Unplaced"/>
</dbReference>
<dbReference type="Pfam" id="PF02212">
    <property type="entry name" value="GED"/>
    <property type="match status" value="1"/>
</dbReference>
<reference evidence="9" key="2">
    <citation type="submission" date="2025-09" db="UniProtKB">
        <authorList>
            <consortium name="Ensembl"/>
        </authorList>
    </citation>
    <scope>IDENTIFICATION</scope>
</reference>
<dbReference type="InterPro" id="IPR022812">
    <property type="entry name" value="Dynamin"/>
</dbReference>
<evidence type="ECO:0000259" key="7">
    <source>
        <dbReference type="PROSITE" id="PS51388"/>
    </source>
</evidence>
<accession>A0A8C5P8A4</accession>
<dbReference type="GO" id="GO:0005886">
    <property type="term" value="C:plasma membrane"/>
    <property type="evidence" value="ECO:0007669"/>
    <property type="project" value="TreeGrafter"/>
</dbReference>
<evidence type="ECO:0000256" key="2">
    <source>
        <dbReference type="ARBA" id="ARBA00022490"/>
    </source>
</evidence>
<evidence type="ECO:0000256" key="6">
    <source>
        <dbReference type="SAM" id="MobiDB-lite"/>
    </source>
</evidence>
<dbReference type="GO" id="GO:0005874">
    <property type="term" value="C:microtubule"/>
    <property type="evidence" value="ECO:0007669"/>
    <property type="project" value="TreeGrafter"/>
</dbReference>
<name>A0A8C5P8A4_9ANUR</name>
<dbReference type="OrthoDB" id="5061070at2759"/>
<evidence type="ECO:0000256" key="3">
    <source>
        <dbReference type="ARBA" id="ARBA00022741"/>
    </source>
</evidence>
<dbReference type="GeneTree" id="ENSGT00940000155686"/>
<dbReference type="GO" id="GO:0098793">
    <property type="term" value="C:presynapse"/>
    <property type="evidence" value="ECO:0007669"/>
    <property type="project" value="GOC"/>
</dbReference>
<dbReference type="Gene3D" id="1.20.120.1240">
    <property type="entry name" value="Dynamin, middle domain"/>
    <property type="match status" value="1"/>
</dbReference>
<dbReference type="SMART" id="SM00053">
    <property type="entry name" value="DYNc"/>
    <property type="match status" value="1"/>
</dbReference>
<keyword evidence="3 5" id="KW-0547">Nucleotide-binding</keyword>
<dbReference type="GO" id="GO:0016185">
    <property type="term" value="P:synaptic vesicle budding from presynaptic endocytic zone membrane"/>
    <property type="evidence" value="ECO:0007669"/>
    <property type="project" value="TreeGrafter"/>
</dbReference>
<dbReference type="PROSITE" id="PS00410">
    <property type="entry name" value="G_DYNAMIN_1"/>
    <property type="match status" value="1"/>
</dbReference>
<keyword evidence="4 5" id="KW-0342">GTP-binding</keyword>
<dbReference type="SMART" id="SM00302">
    <property type="entry name" value="GED"/>
    <property type="match status" value="1"/>
</dbReference>
<dbReference type="PRINTS" id="PR00195">
    <property type="entry name" value="DYNAMIN"/>
</dbReference>
<comment type="subcellular location">
    <subcellularLocation>
        <location evidence="1">Cytoplasm</location>
    </subcellularLocation>
</comment>
<evidence type="ECO:0000256" key="4">
    <source>
        <dbReference type="ARBA" id="ARBA00023134"/>
    </source>
</evidence>